<evidence type="ECO:0000313" key="3">
    <source>
        <dbReference type="Proteomes" id="UP000092445"/>
    </source>
</evidence>
<feature type="compositionally biased region" description="Basic and acidic residues" evidence="1">
    <location>
        <begin position="95"/>
        <end position="105"/>
    </location>
</feature>
<dbReference type="EnsemblMetazoa" id="GPAI043832-RA">
    <property type="protein sequence ID" value="GPAI043832-PA"/>
    <property type="gene ID" value="GPAI043832"/>
</dbReference>
<dbReference type="Proteomes" id="UP000092445">
    <property type="component" value="Unassembled WGS sequence"/>
</dbReference>
<organism evidence="2 3">
    <name type="scientific">Glossina pallidipes</name>
    <name type="common">Tsetse fly</name>
    <dbReference type="NCBI Taxonomy" id="7398"/>
    <lineage>
        <taxon>Eukaryota</taxon>
        <taxon>Metazoa</taxon>
        <taxon>Ecdysozoa</taxon>
        <taxon>Arthropoda</taxon>
        <taxon>Hexapoda</taxon>
        <taxon>Insecta</taxon>
        <taxon>Pterygota</taxon>
        <taxon>Neoptera</taxon>
        <taxon>Endopterygota</taxon>
        <taxon>Diptera</taxon>
        <taxon>Brachycera</taxon>
        <taxon>Muscomorpha</taxon>
        <taxon>Hippoboscoidea</taxon>
        <taxon>Glossinidae</taxon>
        <taxon>Glossina</taxon>
    </lineage>
</organism>
<keyword evidence="3" id="KW-1185">Reference proteome</keyword>
<reference evidence="3" key="1">
    <citation type="submission" date="2014-03" db="EMBL/GenBank/DDBJ databases">
        <authorList>
            <person name="Aksoy S."/>
            <person name="Warren W."/>
            <person name="Wilson R.K."/>
        </authorList>
    </citation>
    <scope>NUCLEOTIDE SEQUENCE [LARGE SCALE GENOMIC DNA]</scope>
    <source>
        <strain evidence="3">IAEA</strain>
    </source>
</reference>
<dbReference type="AlphaFoldDB" id="A0A1B0AF61"/>
<evidence type="ECO:0000313" key="2">
    <source>
        <dbReference type="EnsemblMetazoa" id="GPAI043832-PA"/>
    </source>
</evidence>
<sequence length="158" mass="17913">MIIVLAPVGCVYKIILSISGVYQKFLSSMETKPRAFVYVADEIFKNGVSPPTNRMSLISRKTESSQKINNTSEECCEIDESSQSESEDELNDSFESDHEFGRDSENGLSSTNDKEHNLNASRGRKRMTLLTESEDDSQESYERQYIEIAFAIICMLKE</sequence>
<proteinExistence type="predicted"/>
<name>A0A1B0AF61_GLOPL</name>
<feature type="region of interest" description="Disordered" evidence="1">
    <location>
        <begin position="51"/>
        <end position="140"/>
    </location>
</feature>
<feature type="compositionally biased region" description="Acidic residues" evidence="1">
    <location>
        <begin position="74"/>
        <end position="94"/>
    </location>
</feature>
<accession>A0A1B0AF61</accession>
<reference evidence="2" key="2">
    <citation type="submission" date="2020-05" db="UniProtKB">
        <authorList>
            <consortium name="EnsemblMetazoa"/>
        </authorList>
    </citation>
    <scope>IDENTIFICATION</scope>
    <source>
        <strain evidence="2">IAEA</strain>
    </source>
</reference>
<evidence type="ECO:0000256" key="1">
    <source>
        <dbReference type="SAM" id="MobiDB-lite"/>
    </source>
</evidence>
<protein>
    <submittedName>
        <fullName evidence="2">Uncharacterized protein</fullName>
    </submittedName>
</protein>
<dbReference type="VEuPathDB" id="VectorBase:GPAI043832"/>